<sequence length="197" mass="21946">MSSDGTCAIDIAIGSLGRADADIVSWGEIRVSAQRIVDDCVEGTERRNPGLGGVIRYLGQQKRLFVVVRSYEPTVQCHDREFNGQHCLVTLSQMHVSGNPMNWRREGTTPVGRINIFVPKAYSDPTNSCFATIKLSSGDVEQGSYTEMWEGANAVYWMCIRYQHDGVSFGHGRNGRLQVHLGRQEWIPSISGVDIQR</sequence>
<dbReference type="EMBL" id="CAJPDS010000041">
    <property type="protein sequence ID" value="CAF9926272.1"/>
    <property type="molecule type" value="Genomic_DNA"/>
</dbReference>
<dbReference type="Proteomes" id="UP000664521">
    <property type="component" value="Unassembled WGS sequence"/>
</dbReference>
<keyword evidence="2" id="KW-1185">Reference proteome</keyword>
<comment type="caution">
    <text evidence="1">The sequence shown here is derived from an EMBL/GenBank/DDBJ whole genome shotgun (WGS) entry which is preliminary data.</text>
</comment>
<evidence type="ECO:0000313" key="1">
    <source>
        <dbReference type="EMBL" id="CAF9926272.1"/>
    </source>
</evidence>
<protein>
    <submittedName>
        <fullName evidence="1">Uncharacterized protein</fullName>
    </submittedName>
</protein>
<organism evidence="1 2">
    <name type="scientific">Heterodermia speciosa</name>
    <dbReference type="NCBI Taxonomy" id="116794"/>
    <lineage>
        <taxon>Eukaryota</taxon>
        <taxon>Fungi</taxon>
        <taxon>Dikarya</taxon>
        <taxon>Ascomycota</taxon>
        <taxon>Pezizomycotina</taxon>
        <taxon>Lecanoromycetes</taxon>
        <taxon>OSLEUM clade</taxon>
        <taxon>Lecanoromycetidae</taxon>
        <taxon>Caliciales</taxon>
        <taxon>Physciaceae</taxon>
        <taxon>Heterodermia</taxon>
    </lineage>
</organism>
<dbReference type="AlphaFoldDB" id="A0A8H3IFM5"/>
<reference evidence="1" key="1">
    <citation type="submission" date="2021-03" db="EMBL/GenBank/DDBJ databases">
        <authorList>
            <person name="Tagirdzhanova G."/>
        </authorList>
    </citation>
    <scope>NUCLEOTIDE SEQUENCE</scope>
</reference>
<name>A0A8H3IFM5_9LECA</name>
<dbReference type="OrthoDB" id="5275764at2759"/>
<accession>A0A8H3IFM5</accession>
<gene>
    <name evidence="1" type="ORF">HETSPECPRED_006288</name>
</gene>
<evidence type="ECO:0000313" key="2">
    <source>
        <dbReference type="Proteomes" id="UP000664521"/>
    </source>
</evidence>
<proteinExistence type="predicted"/>